<dbReference type="PANTHER" id="PTHR35936">
    <property type="entry name" value="MEMBRANE-BOUND LYTIC MUREIN TRANSGLYCOSYLASE F"/>
    <property type="match status" value="1"/>
</dbReference>
<gene>
    <name evidence="2" type="ORF">OM33_18820</name>
</gene>
<protein>
    <submittedName>
        <fullName evidence="2">Uncharacterized protein</fullName>
    </submittedName>
</protein>
<proteinExistence type="inferred from homology"/>
<evidence type="ECO:0000313" key="2">
    <source>
        <dbReference type="EMBL" id="AIY67122.1"/>
    </source>
</evidence>
<evidence type="ECO:0000256" key="1">
    <source>
        <dbReference type="ARBA" id="ARBA00010333"/>
    </source>
</evidence>
<comment type="similarity">
    <text evidence="1">Belongs to the bacterial solute-binding protein 3 family.</text>
</comment>
<dbReference type="RefSeq" id="WP_040135919.1">
    <property type="nucleotide sequence ID" value="NZ_CP009889.1"/>
</dbReference>
<organism evidence="2 3">
    <name type="scientific">Pseudoalteromonas piratica</name>
    <dbReference type="NCBI Taxonomy" id="1348114"/>
    <lineage>
        <taxon>Bacteria</taxon>
        <taxon>Pseudomonadati</taxon>
        <taxon>Pseudomonadota</taxon>
        <taxon>Gammaproteobacteria</taxon>
        <taxon>Alteromonadales</taxon>
        <taxon>Pseudoalteromonadaceae</taxon>
        <taxon>Pseudoalteromonas</taxon>
    </lineage>
</organism>
<dbReference type="AlphaFoldDB" id="A0A0A7EMG6"/>
<dbReference type="OrthoDB" id="8585936at2"/>
<reference evidence="2 3" key="1">
    <citation type="submission" date="2014-11" db="EMBL/GenBank/DDBJ databases">
        <title>Complete Genome Sequence of Pseudoalteromonas sp. Strain OCN003 Isolated from Kaneohe Bay, Oahu, Hawaii.</title>
        <authorList>
            <person name="Beurmann S."/>
            <person name="Videau P."/>
            <person name="Ushijima B."/>
            <person name="Smith A.M."/>
            <person name="Aeby G.S."/>
            <person name="Callahan S.M."/>
            <person name="Belcaid M."/>
        </authorList>
    </citation>
    <scope>NUCLEOTIDE SEQUENCE [LARGE SCALE GENOMIC DNA]</scope>
    <source>
        <strain evidence="2 3">OCN003</strain>
    </source>
</reference>
<dbReference type="Gene3D" id="3.40.190.10">
    <property type="entry name" value="Periplasmic binding protein-like II"/>
    <property type="match status" value="2"/>
</dbReference>
<dbReference type="Proteomes" id="UP000030341">
    <property type="component" value="Chromosome 2"/>
</dbReference>
<dbReference type="STRING" id="1348114.OM33_18820"/>
<dbReference type="PANTHER" id="PTHR35936:SF25">
    <property type="entry name" value="ABC TRANSPORTER SUBSTRATE-BINDING PROTEIN"/>
    <property type="match status" value="1"/>
</dbReference>
<dbReference type="KEGG" id="pseo:OM33_18820"/>
<dbReference type="HOGENOM" id="CLU_096099_0_0_6"/>
<keyword evidence="3" id="KW-1185">Reference proteome</keyword>
<sequence length="247" mass="29280">MKYTFLLLFFISTQLSAKIKKVDIYTYHDMPPYVINLQKETGLYFDFVKLLNQMNSGYSFNLIFIPRKRLDYRLAQNKLDGIVIGVNPKWFKDANQTRYFWSASIMQDKDVFVSLSAKPVKVSKFSDLTDLRVGGIRGFRYIGIDELVAQHKLNRVDTQTETQLFDMLTKERVDTAILSIYTFYYLSKNRASDYYIAEQQHDNFSRHFMLPKQNNEALYTSLNRMIESEDFMKNWNKMLLSYTMPIR</sequence>
<dbReference type="EMBL" id="CP009889">
    <property type="protein sequence ID" value="AIY67122.1"/>
    <property type="molecule type" value="Genomic_DNA"/>
</dbReference>
<dbReference type="SUPFAM" id="SSF53850">
    <property type="entry name" value="Periplasmic binding protein-like II"/>
    <property type="match status" value="1"/>
</dbReference>
<name>A0A0A7EMG6_9GAMM</name>
<evidence type="ECO:0000313" key="3">
    <source>
        <dbReference type="Proteomes" id="UP000030341"/>
    </source>
</evidence>
<accession>A0A0A7EMG6</accession>
<dbReference type="eggNOG" id="COG0834">
    <property type="taxonomic scope" value="Bacteria"/>
</dbReference>